<gene>
    <name evidence="2" type="ORF">E2I14_09435</name>
</gene>
<dbReference type="Proteomes" id="UP000294829">
    <property type="component" value="Unassembled WGS sequence"/>
</dbReference>
<dbReference type="OrthoDB" id="517121at2"/>
<feature type="chain" id="PRO_5020237700" description="Autotransporter outer membrane beta-barrel domain-containing protein" evidence="1">
    <location>
        <begin position="19"/>
        <end position="224"/>
    </location>
</feature>
<dbReference type="Gene3D" id="2.40.160.170">
    <property type="match status" value="1"/>
</dbReference>
<dbReference type="AlphaFoldDB" id="A0A4R5W2Z7"/>
<name>A0A4R5W2Z7_9BURK</name>
<feature type="signal peptide" evidence="1">
    <location>
        <begin position="1"/>
        <end position="18"/>
    </location>
</feature>
<keyword evidence="3" id="KW-1185">Reference proteome</keyword>
<proteinExistence type="predicted"/>
<evidence type="ECO:0008006" key="4">
    <source>
        <dbReference type="Google" id="ProtNLM"/>
    </source>
</evidence>
<reference evidence="2 3" key="1">
    <citation type="submission" date="2019-03" db="EMBL/GenBank/DDBJ databases">
        <title>Sapientia aquatica gen. nov., sp. nov., isolated from a crater lake.</title>
        <authorList>
            <person name="Felfoldi T."/>
            <person name="Szabo A."/>
            <person name="Toth E."/>
            <person name="Schumann P."/>
            <person name="Keki Z."/>
            <person name="Marialigeti K."/>
            <person name="Mathe I."/>
        </authorList>
    </citation>
    <scope>NUCLEOTIDE SEQUENCE [LARGE SCALE GENOMIC DNA]</scope>
    <source>
        <strain evidence="2 3">SA-152</strain>
    </source>
</reference>
<comment type="caution">
    <text evidence="2">The sequence shown here is derived from an EMBL/GenBank/DDBJ whole genome shotgun (WGS) entry which is preliminary data.</text>
</comment>
<sequence length="224" mass="24362">MKKWLWIASLLITHHALADEPVLGFDAGTSGLGVHLAYPVRNSVEGRLGANFFTADTSRDVNDMSYDIKLKLRTLDMLLDWYPMEGSFRLTGGLILNGNKFSGTAQADGNLNYTINGNVYNAAQAGVISGSGDYRSVAPYLGIGWDTSHAKQKGWGFNGDIGVMFQGNSNITLTNSGCTLGIVGGVNLCQNLENDLAAERVTLEDKANKLRYFPLLRAGLNYRF</sequence>
<keyword evidence="1" id="KW-0732">Signal</keyword>
<dbReference type="EMBL" id="SMYL01000003">
    <property type="protein sequence ID" value="TDK66664.1"/>
    <property type="molecule type" value="Genomic_DNA"/>
</dbReference>
<accession>A0A4R5W2Z7</accession>
<evidence type="ECO:0000313" key="2">
    <source>
        <dbReference type="EMBL" id="TDK66664.1"/>
    </source>
</evidence>
<protein>
    <recommendedName>
        <fullName evidence="4">Autotransporter outer membrane beta-barrel domain-containing protein</fullName>
    </recommendedName>
</protein>
<organism evidence="2 3">
    <name type="scientific">Sapientia aquatica</name>
    <dbReference type="NCBI Taxonomy" id="1549640"/>
    <lineage>
        <taxon>Bacteria</taxon>
        <taxon>Pseudomonadati</taxon>
        <taxon>Pseudomonadota</taxon>
        <taxon>Betaproteobacteria</taxon>
        <taxon>Burkholderiales</taxon>
        <taxon>Oxalobacteraceae</taxon>
        <taxon>Sapientia</taxon>
    </lineage>
</organism>
<evidence type="ECO:0000256" key="1">
    <source>
        <dbReference type="SAM" id="SignalP"/>
    </source>
</evidence>
<dbReference type="RefSeq" id="WP_133327769.1">
    <property type="nucleotide sequence ID" value="NZ_SMYL01000003.1"/>
</dbReference>
<evidence type="ECO:0000313" key="3">
    <source>
        <dbReference type="Proteomes" id="UP000294829"/>
    </source>
</evidence>